<keyword evidence="1" id="KW-0862">Zinc</keyword>
<dbReference type="GO" id="GO:0006508">
    <property type="term" value="P:proteolysis"/>
    <property type="evidence" value="ECO:0007669"/>
    <property type="project" value="UniProtKB-KW"/>
</dbReference>
<dbReference type="InterPro" id="IPR001506">
    <property type="entry name" value="Peptidase_M12A"/>
</dbReference>
<keyword evidence="1" id="KW-0645">Protease</keyword>
<dbReference type="EMBL" id="VCGU01000003">
    <property type="protein sequence ID" value="TRY77792.1"/>
    <property type="molecule type" value="Genomic_DNA"/>
</dbReference>
<dbReference type="PRINTS" id="PR00480">
    <property type="entry name" value="ASTACIN"/>
</dbReference>
<dbReference type="InterPro" id="IPR024079">
    <property type="entry name" value="MetalloPept_cat_dom_sf"/>
</dbReference>
<protein>
    <recommendedName>
        <fullName evidence="1">Metalloendopeptidase</fullName>
        <ecNumber evidence="1">3.4.24.-</ecNumber>
    </recommendedName>
</protein>
<dbReference type="EC" id="3.4.24.-" evidence="1"/>
<organism evidence="3 4">
    <name type="scientific">Tigriopus californicus</name>
    <name type="common">Marine copepod</name>
    <dbReference type="NCBI Taxonomy" id="6832"/>
    <lineage>
        <taxon>Eukaryota</taxon>
        <taxon>Metazoa</taxon>
        <taxon>Ecdysozoa</taxon>
        <taxon>Arthropoda</taxon>
        <taxon>Crustacea</taxon>
        <taxon>Multicrustacea</taxon>
        <taxon>Hexanauplia</taxon>
        <taxon>Copepoda</taxon>
        <taxon>Harpacticoida</taxon>
        <taxon>Harpacticidae</taxon>
        <taxon>Tigriopus</taxon>
    </lineage>
</organism>
<dbReference type="GO" id="GO:0046872">
    <property type="term" value="F:metal ion binding"/>
    <property type="evidence" value="ECO:0007669"/>
    <property type="project" value="UniProtKB-KW"/>
</dbReference>
<comment type="cofactor">
    <cofactor evidence="1">
        <name>Zn(2+)</name>
        <dbReference type="ChEBI" id="CHEBI:29105"/>
    </cofactor>
    <text evidence="1">Binds 1 zinc ion per subunit.</text>
</comment>
<sequence>MDIVQVRGTDQTGHDFYLEALPNSGAAKTVIPPKACPKGTKLGPSSTKLRAANCTSLQNLGKFEFDCQAEGGPVAKISAAVSPNIVDALIGKKDLLSLGILPHDFPTVHHCKPNTIAISSVKAIKSHNTAVHELIHALGGTHEQNRLDRDDNLVIHWENIVPNLPPKHQ</sequence>
<reference evidence="3 4" key="1">
    <citation type="journal article" date="2018" name="Nat. Ecol. Evol.">
        <title>Genomic signatures of mitonuclear coevolution across populations of Tigriopus californicus.</title>
        <authorList>
            <person name="Barreto F.S."/>
            <person name="Watson E.T."/>
            <person name="Lima T.G."/>
            <person name="Willett C.S."/>
            <person name="Edmands S."/>
            <person name="Li W."/>
            <person name="Burton R.S."/>
        </authorList>
    </citation>
    <scope>NUCLEOTIDE SEQUENCE [LARGE SCALE GENOMIC DNA]</scope>
    <source>
        <strain evidence="3 4">San Diego</strain>
    </source>
</reference>
<name>A0A553PJE6_TIGCA</name>
<dbReference type="Proteomes" id="UP000318571">
    <property type="component" value="Chromosome 11"/>
</dbReference>
<dbReference type="Gene3D" id="3.40.390.10">
    <property type="entry name" value="Collagenase (Catalytic Domain)"/>
    <property type="match status" value="1"/>
</dbReference>
<dbReference type="Pfam" id="PF01400">
    <property type="entry name" value="Astacin"/>
    <property type="match status" value="1"/>
</dbReference>
<comment type="caution">
    <text evidence="3">The sequence shown here is derived from an EMBL/GenBank/DDBJ whole genome shotgun (WGS) entry which is preliminary data.</text>
</comment>
<gene>
    <name evidence="3" type="ORF">TCAL_16673</name>
</gene>
<evidence type="ECO:0000313" key="4">
    <source>
        <dbReference type="Proteomes" id="UP000318571"/>
    </source>
</evidence>
<evidence type="ECO:0000259" key="2">
    <source>
        <dbReference type="Pfam" id="PF01400"/>
    </source>
</evidence>
<keyword evidence="1" id="KW-0482">Metalloprotease</keyword>
<keyword evidence="1" id="KW-0378">Hydrolase</keyword>
<dbReference type="AlphaFoldDB" id="A0A553PJE6"/>
<evidence type="ECO:0000256" key="1">
    <source>
        <dbReference type="RuleBase" id="RU361183"/>
    </source>
</evidence>
<proteinExistence type="predicted"/>
<dbReference type="SUPFAM" id="SSF55486">
    <property type="entry name" value="Metalloproteases ('zincins'), catalytic domain"/>
    <property type="match status" value="1"/>
</dbReference>
<evidence type="ECO:0000313" key="3">
    <source>
        <dbReference type="EMBL" id="TRY77792.1"/>
    </source>
</evidence>
<keyword evidence="1" id="KW-0479">Metal-binding</keyword>
<feature type="domain" description="Peptidase M12A" evidence="2">
    <location>
        <begin position="122"/>
        <end position="163"/>
    </location>
</feature>
<dbReference type="GO" id="GO:0004222">
    <property type="term" value="F:metalloendopeptidase activity"/>
    <property type="evidence" value="ECO:0007669"/>
    <property type="project" value="UniProtKB-UniRule"/>
</dbReference>
<keyword evidence="4" id="KW-1185">Reference proteome</keyword>
<accession>A0A553PJE6</accession>